<dbReference type="AlphaFoldDB" id="A0A1B8TZR2"/>
<keyword evidence="1" id="KW-0732">Signal</keyword>
<evidence type="ECO:0000313" key="3">
    <source>
        <dbReference type="EMBL" id="OBY65095.1"/>
    </source>
</evidence>
<feature type="domain" description="SusE outer membrane protein" evidence="2">
    <location>
        <begin position="147"/>
        <end position="242"/>
    </location>
</feature>
<organism evidence="3 4">
    <name type="scientific">Polaribacter vadi</name>
    <dbReference type="NCBI Taxonomy" id="1774273"/>
    <lineage>
        <taxon>Bacteria</taxon>
        <taxon>Pseudomonadati</taxon>
        <taxon>Bacteroidota</taxon>
        <taxon>Flavobacteriia</taxon>
        <taxon>Flavobacteriales</taxon>
        <taxon>Flavobacteriaceae</taxon>
    </lineage>
</organism>
<sequence length="608" mass="66142">MKNYIKKLSYLFLSLTLLLGACDVEESLTITSPEPEFVLNTPGISNIFLNFALPNNPAFTVNWVDEINAPATYTVEMSTDAEFTNPISLGSTDKNNFSMSVSEFNNVLDNAGVQSFSATAVYMRISTGSAVSNVVLFQVSKFAVQIPSITSPNSGDAFTLSDVDPDAVAMTVTWDDPEITSTSTVNVTYQLEVTETGSDFTNATSLGETQENTLEIKHGELNSYILDNGGVAGTAINFDFRIRAIAATAAGDLFRSSESINLSVTPYSVDLPPALYVVGAGAVDAGWGWDSPIELLLQGKTYSGNINLSPENGGNFRLFIDKALEWASPSYNFPYYVDRGYTIDSNFEDAMDGDNNFLFTGTAGEYFIEINTVAKTITLGPAVYGPNCNYDQLWVVGAGANGWNWDNPVQIACTGTGVYEGNIDLKNDAFRFFTDTATQWGSTNFNYLYYEDAGYTIDANLENADDGDKNFKFVGTPGVYFLQIDDINKTITLGPEQSQCTLDQLWLVGAGVPDAGWGWDSPVALPCTGAGIYSGEVTFANDAFRFFLDKSLEWGSPSYNYPYFENEGYTIDANFENADDGDKNLKFTGTPGTYTLTVNTSNKTISIN</sequence>
<protein>
    <recommendedName>
        <fullName evidence="2">SusE outer membrane protein domain-containing protein</fullName>
    </recommendedName>
</protein>
<name>A0A1B8TZR2_9FLAO</name>
<dbReference type="EMBL" id="LSFM01000019">
    <property type="protein sequence ID" value="OBY65095.1"/>
    <property type="molecule type" value="Genomic_DNA"/>
</dbReference>
<feature type="chain" id="PRO_5008615795" description="SusE outer membrane protein domain-containing protein" evidence="1">
    <location>
        <begin position="22"/>
        <end position="608"/>
    </location>
</feature>
<evidence type="ECO:0000313" key="4">
    <source>
        <dbReference type="Proteomes" id="UP000092584"/>
    </source>
</evidence>
<dbReference type="STRING" id="1774273.LPB03_00335"/>
<dbReference type="Proteomes" id="UP000092584">
    <property type="component" value="Unassembled WGS sequence"/>
</dbReference>
<proteinExistence type="predicted"/>
<dbReference type="Gene3D" id="2.60.40.3620">
    <property type="match status" value="2"/>
</dbReference>
<feature type="signal peptide" evidence="1">
    <location>
        <begin position="1"/>
        <end position="21"/>
    </location>
</feature>
<feature type="domain" description="SusE outer membrane protein" evidence="2">
    <location>
        <begin position="25"/>
        <end position="125"/>
    </location>
</feature>
<dbReference type="OrthoDB" id="975117at2"/>
<dbReference type="KEGG" id="pob:LPB03_00335"/>
<evidence type="ECO:0000256" key="1">
    <source>
        <dbReference type="SAM" id="SignalP"/>
    </source>
</evidence>
<dbReference type="InterPro" id="IPR025970">
    <property type="entry name" value="SusE"/>
</dbReference>
<dbReference type="Pfam" id="PF14292">
    <property type="entry name" value="SusE"/>
    <property type="match status" value="2"/>
</dbReference>
<dbReference type="RefSeq" id="WP_065318469.1">
    <property type="nucleotide sequence ID" value="NZ_CP017477.1"/>
</dbReference>
<reference evidence="4" key="1">
    <citation type="submission" date="2016-02" db="EMBL/GenBank/DDBJ databases">
        <authorList>
            <person name="Shin S.-K."/>
            <person name="Yi H."/>
            <person name="Kim E."/>
        </authorList>
    </citation>
    <scope>NUCLEOTIDE SEQUENCE [LARGE SCALE GENOMIC DNA]</scope>
    <source>
        <strain evidence="4">LPB0003</strain>
    </source>
</reference>
<dbReference type="PROSITE" id="PS51257">
    <property type="entry name" value="PROKAR_LIPOPROTEIN"/>
    <property type="match status" value="1"/>
</dbReference>
<accession>A0A1B8TZR2</accession>
<gene>
    <name evidence="3" type="ORF">LPB3_04770</name>
</gene>
<keyword evidence="4" id="KW-1185">Reference proteome</keyword>
<evidence type="ECO:0000259" key="2">
    <source>
        <dbReference type="Pfam" id="PF14292"/>
    </source>
</evidence>
<comment type="caution">
    <text evidence="3">The sequence shown here is derived from an EMBL/GenBank/DDBJ whole genome shotgun (WGS) entry which is preliminary data.</text>
</comment>